<gene>
    <name evidence="1" type="ORF">Nepgr_001338</name>
</gene>
<name>A0AAD3P829_NEPGR</name>
<keyword evidence="2" id="KW-1185">Reference proteome</keyword>
<protein>
    <submittedName>
        <fullName evidence="1">Uncharacterized protein</fullName>
    </submittedName>
</protein>
<proteinExistence type="predicted"/>
<dbReference type="EMBL" id="BSYO01000001">
    <property type="protein sequence ID" value="GMG99498.1"/>
    <property type="molecule type" value="Genomic_DNA"/>
</dbReference>
<comment type="caution">
    <text evidence="1">The sequence shown here is derived from an EMBL/GenBank/DDBJ whole genome shotgun (WGS) entry which is preliminary data.</text>
</comment>
<evidence type="ECO:0000313" key="1">
    <source>
        <dbReference type="EMBL" id="GMG99498.1"/>
    </source>
</evidence>
<organism evidence="1 2">
    <name type="scientific">Nepenthes gracilis</name>
    <name type="common">Slender pitcher plant</name>
    <dbReference type="NCBI Taxonomy" id="150966"/>
    <lineage>
        <taxon>Eukaryota</taxon>
        <taxon>Viridiplantae</taxon>
        <taxon>Streptophyta</taxon>
        <taxon>Embryophyta</taxon>
        <taxon>Tracheophyta</taxon>
        <taxon>Spermatophyta</taxon>
        <taxon>Magnoliopsida</taxon>
        <taxon>eudicotyledons</taxon>
        <taxon>Gunneridae</taxon>
        <taxon>Pentapetalae</taxon>
        <taxon>Caryophyllales</taxon>
        <taxon>Nepenthaceae</taxon>
        <taxon>Nepenthes</taxon>
    </lineage>
</organism>
<evidence type="ECO:0000313" key="2">
    <source>
        <dbReference type="Proteomes" id="UP001279734"/>
    </source>
</evidence>
<accession>A0AAD3P829</accession>
<reference evidence="1" key="1">
    <citation type="submission" date="2023-05" db="EMBL/GenBank/DDBJ databases">
        <title>Nepenthes gracilis genome sequencing.</title>
        <authorList>
            <person name="Fukushima K."/>
        </authorList>
    </citation>
    <scope>NUCLEOTIDE SEQUENCE</scope>
    <source>
        <strain evidence="1">SING2019-196</strain>
    </source>
</reference>
<dbReference type="Proteomes" id="UP001279734">
    <property type="component" value="Unassembled WGS sequence"/>
</dbReference>
<dbReference type="AlphaFoldDB" id="A0AAD3P829"/>
<sequence>MGFREQLGLAARERSYRFAVVPSSYERRLPASNLILWRFFGWPLCGKFRRLNRNFLGKAGRADVSGKFPKEAGQAAAVSGNFHKATIDSFRRDEKLCAEIQSASCS</sequence>